<dbReference type="STRING" id="578458.D8PWT9"/>
<proteinExistence type="inferred from homology"/>
<dbReference type="SMART" id="SM01407">
    <property type="entry name" value="NAC"/>
    <property type="match status" value="1"/>
</dbReference>
<reference evidence="7 8" key="1">
    <citation type="journal article" date="2010" name="Nat. Biotechnol.">
        <title>Genome sequence of the model mushroom Schizophyllum commune.</title>
        <authorList>
            <person name="Ohm R.A."/>
            <person name="de Jong J.F."/>
            <person name="Lugones L.G."/>
            <person name="Aerts A."/>
            <person name="Kothe E."/>
            <person name="Stajich J.E."/>
            <person name="de Vries R.P."/>
            <person name="Record E."/>
            <person name="Levasseur A."/>
            <person name="Baker S.E."/>
            <person name="Bartholomew K.A."/>
            <person name="Coutinho P.M."/>
            <person name="Erdmann S."/>
            <person name="Fowler T.J."/>
            <person name="Gathman A.C."/>
            <person name="Lombard V."/>
            <person name="Henrissat B."/>
            <person name="Knabe N."/>
            <person name="Kuees U."/>
            <person name="Lilly W.W."/>
            <person name="Lindquist E."/>
            <person name="Lucas S."/>
            <person name="Magnuson J.K."/>
            <person name="Piumi F."/>
            <person name="Raudaskoski M."/>
            <person name="Salamov A."/>
            <person name="Schmutz J."/>
            <person name="Schwarze F.W.M.R."/>
            <person name="vanKuyk P.A."/>
            <person name="Horton J.S."/>
            <person name="Grigoriev I.V."/>
            <person name="Woesten H.A.B."/>
        </authorList>
    </citation>
    <scope>NUCLEOTIDE SEQUENCE [LARGE SCALE GENOMIC DNA]</scope>
    <source>
        <strain evidence="8">H4-8 / FGSC 9210</strain>
    </source>
</reference>
<dbReference type="CDD" id="cd22054">
    <property type="entry name" value="NAC_NACA"/>
    <property type="match status" value="1"/>
</dbReference>
<accession>D8PWT9</accession>
<dbReference type="eggNOG" id="KOG2239">
    <property type="taxonomic scope" value="Eukaryota"/>
</dbReference>
<evidence type="ECO:0000256" key="5">
    <source>
        <dbReference type="SAM" id="MobiDB-lite"/>
    </source>
</evidence>
<dbReference type="PANTHER" id="PTHR21713">
    <property type="entry name" value="NASCENT POLYPEPTIDE ASSOCIATED COMPLEX ALPHA SUBUNIT-RELATED"/>
    <property type="match status" value="1"/>
</dbReference>
<feature type="compositionally biased region" description="Basic and acidic residues" evidence="5">
    <location>
        <begin position="1"/>
        <end position="28"/>
    </location>
</feature>
<dbReference type="Pfam" id="PF19026">
    <property type="entry name" value="UBA_HYPK"/>
    <property type="match status" value="1"/>
</dbReference>
<dbReference type="AlphaFoldDB" id="D8PWT9"/>
<dbReference type="InterPro" id="IPR016641">
    <property type="entry name" value="EGD2/NACA0like"/>
</dbReference>
<dbReference type="EMBL" id="GL377303">
    <property type="protein sequence ID" value="EFJ00273.1"/>
    <property type="molecule type" value="Genomic_DNA"/>
</dbReference>
<dbReference type="Gene3D" id="1.10.8.10">
    <property type="entry name" value="DNA helicase RuvA subunit, C-terminal domain"/>
    <property type="match status" value="1"/>
</dbReference>
<dbReference type="GO" id="GO:0005854">
    <property type="term" value="C:nascent polypeptide-associated complex"/>
    <property type="evidence" value="ECO:0007669"/>
    <property type="project" value="EnsemblFungi"/>
</dbReference>
<gene>
    <name evidence="7" type="ORF">SCHCODRAFT_105659</name>
</gene>
<dbReference type="CDD" id="cd14358">
    <property type="entry name" value="UBA_NAC_euk"/>
    <property type="match status" value="1"/>
</dbReference>
<keyword evidence="8" id="KW-1185">Reference proteome</keyword>
<dbReference type="VEuPathDB" id="FungiDB:SCHCODRAFT_02606216"/>
<evidence type="ECO:0000256" key="1">
    <source>
        <dbReference type="ARBA" id="ARBA00004496"/>
    </source>
</evidence>
<name>D8PWT9_SCHCM</name>
<dbReference type="PROSITE" id="PS51151">
    <property type="entry name" value="NAC_AB"/>
    <property type="match status" value="1"/>
</dbReference>
<evidence type="ECO:0000256" key="3">
    <source>
        <dbReference type="ARBA" id="ARBA00014437"/>
    </source>
</evidence>
<dbReference type="OMA" id="SQKMIFA"/>
<feature type="region of interest" description="Disordered" evidence="5">
    <location>
        <begin position="1"/>
        <end position="42"/>
    </location>
</feature>
<evidence type="ECO:0000259" key="6">
    <source>
        <dbReference type="PROSITE" id="PS51151"/>
    </source>
</evidence>
<dbReference type="PIRSF" id="PIRSF015901">
    <property type="entry name" value="NAC_alpha"/>
    <property type="match status" value="1"/>
</dbReference>
<comment type="subcellular location">
    <subcellularLocation>
        <location evidence="1">Cytoplasm</location>
    </subcellularLocation>
</comment>
<protein>
    <recommendedName>
        <fullName evidence="3">Nascent polypeptide-associated complex subunit alpha</fullName>
    </recommendedName>
    <alternativeName>
        <fullName evidence="4">Alpha-NAC</fullName>
    </alternativeName>
</protein>
<dbReference type="Gene3D" id="2.20.70.30">
    <property type="entry name" value="Nascent polypeptide-associated complex domain"/>
    <property type="match status" value="1"/>
</dbReference>
<evidence type="ECO:0000256" key="2">
    <source>
        <dbReference type="ARBA" id="ARBA00009882"/>
    </source>
</evidence>
<dbReference type="RefSeq" id="XP_003035175.1">
    <property type="nucleotide sequence ID" value="XM_003035129.1"/>
</dbReference>
<dbReference type="InterPro" id="IPR038187">
    <property type="entry name" value="NAC_A/B_dom_sf"/>
</dbReference>
<dbReference type="Pfam" id="PF01849">
    <property type="entry name" value="NAC"/>
    <property type="match status" value="1"/>
</dbReference>
<dbReference type="GeneID" id="9595851"/>
<feature type="compositionally biased region" description="Acidic residues" evidence="5">
    <location>
        <begin position="128"/>
        <end position="149"/>
    </location>
</feature>
<sequence>MSKIEEVASDHSDHEGHNHAHEHEHEDPTSNAALEKVQSRSERKARKALITLGLKKVDNITRVTLRRPKNVLFVLSNPDVYKSPNSDCYIVFGEAKVEDTNASGFSAMQQAAAASANNAPAVEKPGADDDEDIPELEAPEEEGEVDETGVDAKDIELVVQQVGCSRAKAVRVLKESNGDLINAIMAASE</sequence>
<dbReference type="OrthoDB" id="3169036at2759"/>
<feature type="region of interest" description="Disordered" evidence="5">
    <location>
        <begin position="114"/>
        <end position="151"/>
    </location>
</feature>
<organism evidence="8">
    <name type="scientific">Schizophyllum commune (strain H4-8 / FGSC 9210)</name>
    <name type="common">Split gill fungus</name>
    <dbReference type="NCBI Taxonomy" id="578458"/>
    <lineage>
        <taxon>Eukaryota</taxon>
        <taxon>Fungi</taxon>
        <taxon>Dikarya</taxon>
        <taxon>Basidiomycota</taxon>
        <taxon>Agaricomycotina</taxon>
        <taxon>Agaricomycetes</taxon>
        <taxon>Agaricomycetidae</taxon>
        <taxon>Agaricales</taxon>
        <taxon>Schizophyllaceae</taxon>
        <taxon>Schizophyllum</taxon>
    </lineage>
</organism>
<evidence type="ECO:0000256" key="4">
    <source>
        <dbReference type="ARBA" id="ARBA00030300"/>
    </source>
</evidence>
<dbReference type="FunFam" id="2.20.70.30:FF:000002">
    <property type="entry name" value="Nascent polypeptide-associated complex (NAC), alpha subunit"/>
    <property type="match status" value="1"/>
</dbReference>
<dbReference type="InterPro" id="IPR002715">
    <property type="entry name" value="Nas_poly-pep-assoc_cplx_dom"/>
</dbReference>
<dbReference type="InterPro" id="IPR044034">
    <property type="entry name" value="NAC-like_UBA"/>
</dbReference>
<feature type="domain" description="NAC-A/B" evidence="6">
    <location>
        <begin position="39"/>
        <end position="104"/>
    </location>
</feature>
<comment type="similarity">
    <text evidence="2">Belongs to the NAC-alpha family.</text>
</comment>
<feature type="non-terminal residue" evidence="7">
    <location>
        <position position="189"/>
    </location>
</feature>
<dbReference type="FunCoup" id="D8PWT9">
    <property type="interactions" value="461"/>
</dbReference>
<evidence type="ECO:0000313" key="8">
    <source>
        <dbReference type="Proteomes" id="UP000007431"/>
    </source>
</evidence>
<dbReference type="KEGG" id="scm:SCHCO_02606216"/>
<dbReference type="InParanoid" id="D8PWT9"/>
<dbReference type="Proteomes" id="UP000007431">
    <property type="component" value="Unassembled WGS sequence"/>
</dbReference>
<evidence type="ECO:0000313" key="7">
    <source>
        <dbReference type="EMBL" id="EFJ00273.1"/>
    </source>
</evidence>
<dbReference type="HOGENOM" id="CLU_057806_2_0_1"/>